<dbReference type="PROSITE" id="PS51257">
    <property type="entry name" value="PROKAR_LIPOPROTEIN"/>
    <property type="match status" value="1"/>
</dbReference>
<dbReference type="InterPro" id="IPR013783">
    <property type="entry name" value="Ig-like_fold"/>
</dbReference>
<organism evidence="1 2">
    <name type="scientific">Archangium gephyra</name>
    <dbReference type="NCBI Taxonomy" id="48"/>
    <lineage>
        <taxon>Bacteria</taxon>
        <taxon>Pseudomonadati</taxon>
        <taxon>Myxococcota</taxon>
        <taxon>Myxococcia</taxon>
        <taxon>Myxococcales</taxon>
        <taxon>Cystobacterineae</taxon>
        <taxon>Archangiaceae</taxon>
        <taxon>Archangium</taxon>
    </lineage>
</organism>
<gene>
    <name evidence="1" type="ORF">DI536_02835</name>
</gene>
<reference evidence="1 2" key="1">
    <citation type="submission" date="2017-08" db="EMBL/GenBank/DDBJ databases">
        <title>Infants hospitalized years apart are colonized by the same room-sourced microbial strains.</title>
        <authorList>
            <person name="Brooks B."/>
            <person name="Olm M.R."/>
            <person name="Firek B.A."/>
            <person name="Baker R."/>
            <person name="Thomas B.C."/>
            <person name="Morowitz M.J."/>
            <person name="Banfield J.F."/>
        </authorList>
    </citation>
    <scope>NUCLEOTIDE SEQUENCE [LARGE SCALE GENOMIC DNA]</scope>
    <source>
        <strain evidence="1">S2_003_000_R2_14</strain>
    </source>
</reference>
<name>A0A2W5V782_9BACT</name>
<accession>A0A2W5V782</accession>
<comment type="caution">
    <text evidence="1">The sequence shown here is derived from an EMBL/GenBank/DDBJ whole genome shotgun (WGS) entry which is preliminary data.</text>
</comment>
<evidence type="ECO:0000313" key="1">
    <source>
        <dbReference type="EMBL" id="PZR17278.1"/>
    </source>
</evidence>
<dbReference type="Proteomes" id="UP000249061">
    <property type="component" value="Unassembled WGS sequence"/>
</dbReference>
<evidence type="ECO:0000313" key="2">
    <source>
        <dbReference type="Proteomes" id="UP000249061"/>
    </source>
</evidence>
<proteinExistence type="predicted"/>
<dbReference type="EMBL" id="QFQP01000002">
    <property type="protein sequence ID" value="PZR17278.1"/>
    <property type="molecule type" value="Genomic_DNA"/>
</dbReference>
<sequence>MKRLAGLVLALSVASCRCTNPEVQPIPEFVQVLPAQIDFGRVFVGSASSSGVEVVNAGKGVLEGTWSLTGEGFSADDSIPTRAVVGSTFMPLRCAPTTTGVFDGVLTITLTGFDPVRVPLSCEGVAPLECPSPGACKTATWNAVSSRCVATDVEDGTACAEGDLCLVSATCHAGRCEGQLRACADADPCTTDTCNPLRGCEHATTVQCADESPCRVGRCVSGVGCELTDAVDGTPCGPSRSCTLADVCIAGRCEQRDPPDGFQCAAGGPCGGDGRCQNDVCVQASAATITPTWTGGSKYWDGGADELWSDVYAHRDGGLSLSSYFMSATKLGADGPAPVQLTQTSRRCIAWQGWDVCGDLPAIGSSPITALDSVTGLQQWSYSNGRADVAEFALPRTKFFTGRLAVMNENELLVLYESRTFDEAGVDPRCRTYAMVVLDRRGQHLRSRFLDDPIFTTCNHPHSYGVAVDAQSNVYLAFSPSNADNPAISVPGTTIFSFSPSLQPRWRRHFPDLVGGELSVGTGLLFHEHSDEVLSTANGVTQTTLPVPFGLGVVGTGLAALASPGSATLRTLATSSLTPGWTRTLTGAQSRAPLAIASWASPWGPRDVALAFTQQGNSHRLEATELATGALAFECPVAIDEAPLMATLVPGGIAVMTGGHAPYMGNTRCDDCDPRYARTRNFFALLPLPGLTPSSSPWSGGWGNEGHTHHEGR</sequence>
<protein>
    <recommendedName>
        <fullName evidence="3">Choice-of-anchor D domain-containing protein</fullName>
    </recommendedName>
</protein>
<evidence type="ECO:0008006" key="3">
    <source>
        <dbReference type="Google" id="ProtNLM"/>
    </source>
</evidence>
<dbReference type="Gene3D" id="2.60.40.10">
    <property type="entry name" value="Immunoglobulins"/>
    <property type="match status" value="1"/>
</dbReference>
<dbReference type="AlphaFoldDB" id="A0A2W5V782"/>